<dbReference type="EMBL" id="CZPT02000907">
    <property type="protein sequence ID" value="SCU68148.1"/>
    <property type="molecule type" value="Genomic_DNA"/>
</dbReference>
<dbReference type="AlphaFoldDB" id="A0A1G4I873"/>
<dbReference type="RefSeq" id="XP_067079360.1">
    <property type="nucleotide sequence ID" value="XM_067223259.1"/>
</dbReference>
<dbReference type="VEuPathDB" id="TriTrypDB:TEOVI_000733400"/>
<comment type="caution">
    <text evidence="1">The sequence shown here is derived from an EMBL/GenBank/DDBJ whole genome shotgun (WGS) entry which is preliminary data.</text>
</comment>
<organism evidence="1 2">
    <name type="scientific">Trypanosoma equiperdum</name>
    <dbReference type="NCBI Taxonomy" id="5694"/>
    <lineage>
        <taxon>Eukaryota</taxon>
        <taxon>Discoba</taxon>
        <taxon>Euglenozoa</taxon>
        <taxon>Kinetoplastea</taxon>
        <taxon>Metakinetoplastina</taxon>
        <taxon>Trypanosomatida</taxon>
        <taxon>Trypanosomatidae</taxon>
        <taxon>Trypanosoma</taxon>
    </lineage>
</organism>
<evidence type="ECO:0000313" key="2">
    <source>
        <dbReference type="Proteomes" id="UP000195570"/>
    </source>
</evidence>
<sequence>MDNVVKNLMHNSPQKQCTATCGKRGNTFTVSHANRHPDATRARFFLDEANLPMRPDMELQQDTVLRHHINKTQEFVGQFTGGMSFDDQMAAVKLLVRTAAERDVRLVRGWGCDEPTVKFTRRVWASLLHQVEAFFNGNNGIEPLRRPQTALEYVSALGLWFGGDMSLPFRRHIVRVQGVDGTTGDAIVIGFAWFNYSSYVMDSRRGAQSATMMELERMSERLGVKLLFFPPLVLPESVPCKNQVNATWQVVAAVEEANKRVEENVLVPAMQ</sequence>
<name>A0A1G4I873_TRYEQ</name>
<protein>
    <submittedName>
        <fullName evidence="1">Uncharacterized protein</fullName>
    </submittedName>
</protein>
<evidence type="ECO:0000313" key="1">
    <source>
        <dbReference type="EMBL" id="SCU68148.1"/>
    </source>
</evidence>
<accession>A0A1G4I873</accession>
<proteinExistence type="predicted"/>
<dbReference type="GeneID" id="92381268"/>
<gene>
    <name evidence="1" type="ORF">TEOVI_000733400</name>
</gene>
<reference evidence="1" key="1">
    <citation type="submission" date="2016-09" db="EMBL/GenBank/DDBJ databases">
        <authorList>
            <person name="Hebert L."/>
            <person name="Moumen B."/>
        </authorList>
    </citation>
    <scope>NUCLEOTIDE SEQUENCE [LARGE SCALE GENOMIC DNA]</scope>
    <source>
        <strain evidence="1">OVI</strain>
    </source>
</reference>
<dbReference type="Proteomes" id="UP000195570">
    <property type="component" value="Unassembled WGS sequence"/>
</dbReference>
<keyword evidence="2" id="KW-1185">Reference proteome</keyword>